<reference evidence="7 8" key="1">
    <citation type="submission" date="2015-09" db="EMBL/GenBank/DDBJ databases">
        <title>Host preference determinants of Valsa canker pathogens revealed by comparative genomics.</title>
        <authorList>
            <person name="Yin Z."/>
            <person name="Huang L."/>
        </authorList>
    </citation>
    <scope>NUCLEOTIDE SEQUENCE [LARGE SCALE GENOMIC DNA]</scope>
    <source>
        <strain evidence="7 8">03-1</strain>
    </source>
</reference>
<dbReference type="PANTHER" id="PTHR15549">
    <property type="entry name" value="PAIRED IMMUNOGLOBULIN-LIKE TYPE 2 RECEPTOR"/>
    <property type="match status" value="1"/>
</dbReference>
<evidence type="ECO:0000313" key="8">
    <source>
        <dbReference type="Proteomes" id="UP000283895"/>
    </source>
</evidence>
<keyword evidence="3 6" id="KW-1133">Transmembrane helix</keyword>
<dbReference type="GO" id="GO:0016020">
    <property type="term" value="C:membrane"/>
    <property type="evidence" value="ECO:0007669"/>
    <property type="project" value="UniProtKB-SubCell"/>
</dbReference>
<feature type="compositionally biased region" description="Basic and acidic residues" evidence="5">
    <location>
        <begin position="313"/>
        <end position="325"/>
    </location>
</feature>
<feature type="region of interest" description="Disordered" evidence="5">
    <location>
        <begin position="239"/>
        <end position="270"/>
    </location>
</feature>
<comment type="caution">
    <text evidence="7">The sequence shown here is derived from an EMBL/GenBank/DDBJ whole genome shotgun (WGS) entry which is preliminary data.</text>
</comment>
<name>A0A423WEU2_9PEZI</name>
<keyword evidence="8" id="KW-1185">Reference proteome</keyword>
<dbReference type="OrthoDB" id="3692311at2759"/>
<dbReference type="AlphaFoldDB" id="A0A423WEU2"/>
<gene>
    <name evidence="7" type="ORF">VMCG_05531</name>
</gene>
<feature type="compositionally biased region" description="Polar residues" evidence="5">
    <location>
        <begin position="239"/>
        <end position="251"/>
    </location>
</feature>
<evidence type="ECO:0000256" key="5">
    <source>
        <dbReference type="SAM" id="MobiDB-lite"/>
    </source>
</evidence>
<protein>
    <submittedName>
        <fullName evidence="7">Uncharacterized protein</fullName>
    </submittedName>
</protein>
<evidence type="ECO:0000256" key="3">
    <source>
        <dbReference type="ARBA" id="ARBA00022989"/>
    </source>
</evidence>
<dbReference type="Proteomes" id="UP000283895">
    <property type="component" value="Unassembled WGS sequence"/>
</dbReference>
<evidence type="ECO:0000256" key="6">
    <source>
        <dbReference type="SAM" id="Phobius"/>
    </source>
</evidence>
<sequence length="325" mass="34052">MSAASTKTGLGLTCPDGGDFYVCQDAETQFLGCCTIDPCASGKGYCPQDSLRNSSYSKDSYISIPPENCASPYNSTSWYTCSGVTPPFMGCCASNPCRNNGCPSDDLLAARVDDDPSNASVFLTATGTAPSSTASSSADNSSTSLSTGAIVGIAIGSSFTALIAAVILFLCYKRREKAKHVLVAAGQSDAAQAGTPGMYLPSPYQDSFGSPGLSPVPPYSVQLYSNEKMHGIANASGQSLFQRPPSSSPSWMSGYDPSGHASVSSEGSRNWGFYPQQQHLHTVSEMGNTEILRPVSELPGSGLQEPPLQAHRPGYERVATDVDEN</sequence>
<dbReference type="STRING" id="356882.A0A423WEU2"/>
<proteinExistence type="predicted"/>
<evidence type="ECO:0000256" key="2">
    <source>
        <dbReference type="ARBA" id="ARBA00022692"/>
    </source>
</evidence>
<evidence type="ECO:0000313" key="7">
    <source>
        <dbReference type="EMBL" id="ROW01907.1"/>
    </source>
</evidence>
<dbReference type="EMBL" id="LKEA01000018">
    <property type="protein sequence ID" value="ROW01907.1"/>
    <property type="molecule type" value="Genomic_DNA"/>
</dbReference>
<accession>A0A423WEU2</accession>
<dbReference type="InterPro" id="IPR051694">
    <property type="entry name" value="Immunoregulatory_rcpt-like"/>
</dbReference>
<evidence type="ECO:0000256" key="4">
    <source>
        <dbReference type="ARBA" id="ARBA00023136"/>
    </source>
</evidence>
<comment type="subcellular location">
    <subcellularLocation>
        <location evidence="1">Membrane</location>
        <topology evidence="1">Single-pass membrane protein</topology>
    </subcellularLocation>
</comment>
<feature type="region of interest" description="Disordered" evidence="5">
    <location>
        <begin position="291"/>
        <end position="325"/>
    </location>
</feature>
<feature type="transmembrane region" description="Helical" evidence="6">
    <location>
        <begin position="149"/>
        <end position="172"/>
    </location>
</feature>
<dbReference type="GO" id="GO:0071944">
    <property type="term" value="C:cell periphery"/>
    <property type="evidence" value="ECO:0007669"/>
    <property type="project" value="UniProtKB-ARBA"/>
</dbReference>
<evidence type="ECO:0000256" key="1">
    <source>
        <dbReference type="ARBA" id="ARBA00004167"/>
    </source>
</evidence>
<keyword evidence="4 6" id="KW-0472">Membrane</keyword>
<keyword evidence="2 6" id="KW-0812">Transmembrane</keyword>
<organism evidence="7 8">
    <name type="scientific">Cytospora schulzeri</name>
    <dbReference type="NCBI Taxonomy" id="448051"/>
    <lineage>
        <taxon>Eukaryota</taxon>
        <taxon>Fungi</taxon>
        <taxon>Dikarya</taxon>
        <taxon>Ascomycota</taxon>
        <taxon>Pezizomycotina</taxon>
        <taxon>Sordariomycetes</taxon>
        <taxon>Sordariomycetidae</taxon>
        <taxon>Diaporthales</taxon>
        <taxon>Cytosporaceae</taxon>
        <taxon>Cytospora</taxon>
    </lineage>
</organism>